<dbReference type="EMBL" id="MU865928">
    <property type="protein sequence ID" value="KAK4451369.1"/>
    <property type="molecule type" value="Genomic_DNA"/>
</dbReference>
<sequence>MRHLTWPWILETCSNLWMDDVWNTTVQAPETTVHHRAVKALLCYDRELDDTDGLWDQQFDSALEVLGRYEETPEDRDELGLDTMRRFTSKTDRKSLRALYTTWRRGLIGLAPPLTRIGDLVCIIHGSRTPVILRKSVTPGRFYVLGQSYLEGWMHGEHIWWREEDAMVFELE</sequence>
<evidence type="ECO:0000313" key="1">
    <source>
        <dbReference type="EMBL" id="KAK4451369.1"/>
    </source>
</evidence>
<proteinExistence type="predicted"/>
<evidence type="ECO:0000313" key="2">
    <source>
        <dbReference type="Proteomes" id="UP001321760"/>
    </source>
</evidence>
<protein>
    <recommendedName>
        <fullName evidence="3">Heterokaryon incompatibility domain-containing protein</fullName>
    </recommendedName>
</protein>
<reference evidence="1" key="2">
    <citation type="submission" date="2023-05" db="EMBL/GenBank/DDBJ databases">
        <authorList>
            <consortium name="Lawrence Berkeley National Laboratory"/>
            <person name="Steindorff A."/>
            <person name="Hensen N."/>
            <person name="Bonometti L."/>
            <person name="Westerberg I."/>
            <person name="Brannstrom I.O."/>
            <person name="Guillou S."/>
            <person name="Cros-Aarteil S."/>
            <person name="Calhoun S."/>
            <person name="Haridas S."/>
            <person name="Kuo A."/>
            <person name="Mondo S."/>
            <person name="Pangilinan J."/>
            <person name="Riley R."/>
            <person name="Labutti K."/>
            <person name="Andreopoulos B."/>
            <person name="Lipzen A."/>
            <person name="Chen C."/>
            <person name="Yanf M."/>
            <person name="Daum C."/>
            <person name="Ng V."/>
            <person name="Clum A."/>
            <person name="Ohm R."/>
            <person name="Martin F."/>
            <person name="Silar P."/>
            <person name="Natvig D."/>
            <person name="Lalanne C."/>
            <person name="Gautier V."/>
            <person name="Ament-Velasquez S.L."/>
            <person name="Kruys A."/>
            <person name="Hutchinson M.I."/>
            <person name="Powell A.J."/>
            <person name="Barry K."/>
            <person name="Miller A.N."/>
            <person name="Grigoriev I.V."/>
            <person name="Debuchy R."/>
            <person name="Gladieux P."/>
            <person name="Thoren M.H."/>
            <person name="Johannesson H."/>
        </authorList>
    </citation>
    <scope>NUCLEOTIDE SEQUENCE</scope>
    <source>
        <strain evidence="1">PSN243</strain>
    </source>
</reference>
<gene>
    <name evidence="1" type="ORF">QBC34DRAFT_54433</name>
</gene>
<keyword evidence="2" id="KW-1185">Reference proteome</keyword>
<accession>A0AAV9GRE1</accession>
<organism evidence="1 2">
    <name type="scientific">Podospora aff. communis PSN243</name>
    <dbReference type="NCBI Taxonomy" id="3040156"/>
    <lineage>
        <taxon>Eukaryota</taxon>
        <taxon>Fungi</taxon>
        <taxon>Dikarya</taxon>
        <taxon>Ascomycota</taxon>
        <taxon>Pezizomycotina</taxon>
        <taxon>Sordariomycetes</taxon>
        <taxon>Sordariomycetidae</taxon>
        <taxon>Sordariales</taxon>
        <taxon>Podosporaceae</taxon>
        <taxon>Podospora</taxon>
    </lineage>
</organism>
<name>A0AAV9GRE1_9PEZI</name>
<dbReference type="AlphaFoldDB" id="A0AAV9GRE1"/>
<reference evidence="1" key="1">
    <citation type="journal article" date="2023" name="Mol. Phylogenet. Evol.">
        <title>Genome-scale phylogeny and comparative genomics of the fungal order Sordariales.</title>
        <authorList>
            <person name="Hensen N."/>
            <person name="Bonometti L."/>
            <person name="Westerberg I."/>
            <person name="Brannstrom I.O."/>
            <person name="Guillou S."/>
            <person name="Cros-Aarteil S."/>
            <person name="Calhoun S."/>
            <person name="Haridas S."/>
            <person name="Kuo A."/>
            <person name="Mondo S."/>
            <person name="Pangilinan J."/>
            <person name="Riley R."/>
            <person name="LaButti K."/>
            <person name="Andreopoulos B."/>
            <person name="Lipzen A."/>
            <person name="Chen C."/>
            <person name="Yan M."/>
            <person name="Daum C."/>
            <person name="Ng V."/>
            <person name="Clum A."/>
            <person name="Steindorff A."/>
            <person name="Ohm R.A."/>
            <person name="Martin F."/>
            <person name="Silar P."/>
            <person name="Natvig D.O."/>
            <person name="Lalanne C."/>
            <person name="Gautier V."/>
            <person name="Ament-Velasquez S.L."/>
            <person name="Kruys A."/>
            <person name="Hutchinson M.I."/>
            <person name="Powell A.J."/>
            <person name="Barry K."/>
            <person name="Miller A.N."/>
            <person name="Grigoriev I.V."/>
            <person name="Debuchy R."/>
            <person name="Gladieux P."/>
            <person name="Hiltunen Thoren M."/>
            <person name="Johannesson H."/>
        </authorList>
    </citation>
    <scope>NUCLEOTIDE SEQUENCE</scope>
    <source>
        <strain evidence="1">PSN243</strain>
    </source>
</reference>
<evidence type="ECO:0008006" key="3">
    <source>
        <dbReference type="Google" id="ProtNLM"/>
    </source>
</evidence>
<dbReference type="Pfam" id="PF26639">
    <property type="entry name" value="Het-6_barrel"/>
    <property type="match status" value="1"/>
</dbReference>
<dbReference type="Proteomes" id="UP001321760">
    <property type="component" value="Unassembled WGS sequence"/>
</dbReference>
<comment type="caution">
    <text evidence="1">The sequence shown here is derived from an EMBL/GenBank/DDBJ whole genome shotgun (WGS) entry which is preliminary data.</text>
</comment>